<dbReference type="InterPro" id="IPR031728">
    <property type="entry name" value="GlcAase_C"/>
</dbReference>
<protein>
    <recommendedName>
        <fullName evidence="2">Beta-glucuronidase C-terminal domain-containing protein</fullName>
    </recommendedName>
</protein>
<organism evidence="3 4">
    <name type="scientific">Ephemerocybe angulata</name>
    <dbReference type="NCBI Taxonomy" id="980116"/>
    <lineage>
        <taxon>Eukaryota</taxon>
        <taxon>Fungi</taxon>
        <taxon>Dikarya</taxon>
        <taxon>Basidiomycota</taxon>
        <taxon>Agaricomycotina</taxon>
        <taxon>Agaricomycetes</taxon>
        <taxon>Agaricomycetidae</taxon>
        <taxon>Agaricales</taxon>
        <taxon>Agaricineae</taxon>
        <taxon>Psathyrellaceae</taxon>
        <taxon>Ephemerocybe</taxon>
    </lineage>
</organism>
<dbReference type="SUPFAM" id="SSF51445">
    <property type="entry name" value="(Trans)glycosidases"/>
    <property type="match status" value="1"/>
</dbReference>
<feature type="signal peptide" evidence="1">
    <location>
        <begin position="1"/>
        <end position="15"/>
    </location>
</feature>
<accession>A0A8H5FM73</accession>
<feature type="domain" description="Beta-glucuronidase C-terminal" evidence="2">
    <location>
        <begin position="422"/>
        <end position="527"/>
    </location>
</feature>
<dbReference type="OrthoDB" id="2796951at2759"/>
<feature type="chain" id="PRO_5034971296" description="Beta-glucuronidase C-terminal domain-containing protein" evidence="1">
    <location>
        <begin position="16"/>
        <end position="538"/>
    </location>
</feature>
<evidence type="ECO:0000313" key="3">
    <source>
        <dbReference type="EMBL" id="KAF5341742.1"/>
    </source>
</evidence>
<dbReference type="EMBL" id="JAACJK010000001">
    <property type="protein sequence ID" value="KAF5341742.1"/>
    <property type="molecule type" value="Genomic_DNA"/>
</dbReference>
<dbReference type="Pfam" id="PF16862">
    <property type="entry name" value="Glyco_hydro_79C"/>
    <property type="match status" value="1"/>
</dbReference>
<evidence type="ECO:0000313" key="4">
    <source>
        <dbReference type="Proteomes" id="UP000541558"/>
    </source>
</evidence>
<evidence type="ECO:0000259" key="2">
    <source>
        <dbReference type="Pfam" id="PF16862"/>
    </source>
</evidence>
<dbReference type="PANTHER" id="PTHR36183">
    <property type="entry name" value="BETA-GLUCURONIDASE"/>
    <property type="match status" value="1"/>
</dbReference>
<dbReference type="PANTHER" id="PTHR36183:SF2">
    <property type="entry name" value="BETA-GLUCURONIDASE C-TERMINAL DOMAIN-CONTAINING PROTEIN"/>
    <property type="match status" value="1"/>
</dbReference>
<dbReference type="AlphaFoldDB" id="A0A8H5FM73"/>
<dbReference type="InterPro" id="IPR052974">
    <property type="entry name" value="GH79_Enzymes"/>
</dbReference>
<keyword evidence="4" id="KW-1185">Reference proteome</keyword>
<reference evidence="3 4" key="1">
    <citation type="journal article" date="2020" name="ISME J.">
        <title>Uncovering the hidden diversity of litter-decomposition mechanisms in mushroom-forming fungi.</title>
        <authorList>
            <person name="Floudas D."/>
            <person name="Bentzer J."/>
            <person name="Ahren D."/>
            <person name="Johansson T."/>
            <person name="Persson P."/>
            <person name="Tunlid A."/>
        </authorList>
    </citation>
    <scope>NUCLEOTIDE SEQUENCE [LARGE SCALE GENOMIC DNA]</scope>
    <source>
        <strain evidence="3 4">CBS 175.51</strain>
    </source>
</reference>
<keyword evidence="1" id="KW-0732">Signal</keyword>
<dbReference type="Gene3D" id="3.20.20.80">
    <property type="entry name" value="Glycosidases"/>
    <property type="match status" value="1"/>
</dbReference>
<gene>
    <name evidence="3" type="ORF">D9611_001640</name>
</gene>
<proteinExistence type="predicted"/>
<name>A0A8H5FM73_9AGAR</name>
<dbReference type="Proteomes" id="UP000541558">
    <property type="component" value="Unassembled WGS sequence"/>
</dbReference>
<evidence type="ECO:0000256" key="1">
    <source>
        <dbReference type="SAM" id="SignalP"/>
    </source>
</evidence>
<dbReference type="InterPro" id="IPR017853">
    <property type="entry name" value="GH"/>
</dbReference>
<sequence length="538" mass="58635">MQIVFLAISLYSVLANGLQITLPAGSALKSKARPVAPDLVSFSIEQDRWEEWVGSTSRNEFFYNALVNLRELAGRPPTIRVGGRSQDVTHLKTNMQGSEVLFANSTSSVPYPEAVYMRVGPSFFLSAKFLPEDTRVIHGLNFASADDLRGLFHLSAIANAFTAPSIKNARVTLEAIEVGNEPDRYGILDARMPTYDGTQYVKEWNTWAGNVLAVKQLYPEFLFSYWGASLSVNSSHDSTGWTPEALFGKGLLDSPAGKRLKTVSQHHYSIDGCAGGPTDILNLMKKANVRKSLEPFKSSLKATQEKGLEYVLGEVGSVACHGAAGVSDTAGAALWALDYALHSASMGISRVFFHQGIGYKSNFLQPVFLNRSPIDGSDLPSPLSPHVNPQYYAAIIAAEAIGSSNGSVEILELSIEDNRVSAYVFLKGGLPTRAVLINSQPYFASESGDGVFQTRPFVRVSLEIEGMPEDAQFMMKRLSIQYTDATAGLTWGGFTFETDDAFPSGEDEIECVDFGEEFELYATEAVLLYLQEVEGAET</sequence>
<comment type="caution">
    <text evidence="3">The sequence shown here is derived from an EMBL/GenBank/DDBJ whole genome shotgun (WGS) entry which is preliminary data.</text>
</comment>